<feature type="chain" id="PRO_5045904997" evidence="1">
    <location>
        <begin position="28"/>
        <end position="60"/>
    </location>
</feature>
<feature type="signal peptide" evidence="1">
    <location>
        <begin position="1"/>
        <end position="27"/>
    </location>
</feature>
<evidence type="ECO:0000313" key="3">
    <source>
        <dbReference type="Proteomes" id="UP001500908"/>
    </source>
</evidence>
<proteinExistence type="predicted"/>
<sequence>MSKLVTAVTTTAAATGLALSMAAPAWAVHGPEGSHDPLVDEISVPLDLELDNTDSPVEVL</sequence>
<comment type="caution">
    <text evidence="2">The sequence shown here is derived from an EMBL/GenBank/DDBJ whole genome shotgun (WGS) entry which is preliminary data.</text>
</comment>
<dbReference type="EMBL" id="BAABDD010000007">
    <property type="protein sequence ID" value="GAA3740829.1"/>
    <property type="molecule type" value="Genomic_DNA"/>
</dbReference>
<dbReference type="Proteomes" id="UP001500908">
    <property type="component" value="Unassembled WGS sequence"/>
</dbReference>
<name>A0ABP7FJN7_9ACTN</name>
<keyword evidence="3" id="KW-1185">Reference proteome</keyword>
<evidence type="ECO:0000313" key="2">
    <source>
        <dbReference type="EMBL" id="GAA3740829.1"/>
    </source>
</evidence>
<keyword evidence="1" id="KW-0732">Signal</keyword>
<evidence type="ECO:0000256" key="1">
    <source>
        <dbReference type="SAM" id="SignalP"/>
    </source>
</evidence>
<accession>A0ABP7FJN7</accession>
<organism evidence="2 3">
    <name type="scientific">Salinactinospora qingdaonensis</name>
    <dbReference type="NCBI Taxonomy" id="702744"/>
    <lineage>
        <taxon>Bacteria</taxon>
        <taxon>Bacillati</taxon>
        <taxon>Actinomycetota</taxon>
        <taxon>Actinomycetes</taxon>
        <taxon>Streptosporangiales</taxon>
        <taxon>Nocardiopsidaceae</taxon>
        <taxon>Salinactinospora</taxon>
    </lineage>
</organism>
<reference evidence="3" key="1">
    <citation type="journal article" date="2019" name="Int. J. Syst. Evol. Microbiol.">
        <title>The Global Catalogue of Microorganisms (GCM) 10K type strain sequencing project: providing services to taxonomists for standard genome sequencing and annotation.</title>
        <authorList>
            <consortium name="The Broad Institute Genomics Platform"/>
            <consortium name="The Broad Institute Genome Sequencing Center for Infectious Disease"/>
            <person name="Wu L."/>
            <person name="Ma J."/>
        </authorList>
    </citation>
    <scope>NUCLEOTIDE SEQUENCE [LARGE SCALE GENOMIC DNA]</scope>
    <source>
        <strain evidence="3">JCM 17137</strain>
    </source>
</reference>
<dbReference type="RefSeq" id="WP_344970204.1">
    <property type="nucleotide sequence ID" value="NZ_BAABDD010000007.1"/>
</dbReference>
<gene>
    <name evidence="2" type="ORF">GCM10022402_20790</name>
</gene>
<protein>
    <submittedName>
        <fullName evidence="2">Uncharacterized protein</fullName>
    </submittedName>
</protein>